<dbReference type="AlphaFoldDB" id="A0A8T2ZZX7"/>
<dbReference type="GO" id="GO:0005886">
    <property type="term" value="C:plasma membrane"/>
    <property type="evidence" value="ECO:0007669"/>
    <property type="project" value="TreeGrafter"/>
</dbReference>
<organism evidence="2 3">
    <name type="scientific">Populus deltoides</name>
    <name type="common">Eastern poplar</name>
    <name type="synonym">Eastern cottonwood</name>
    <dbReference type="NCBI Taxonomy" id="3696"/>
    <lineage>
        <taxon>Eukaryota</taxon>
        <taxon>Viridiplantae</taxon>
        <taxon>Streptophyta</taxon>
        <taxon>Embryophyta</taxon>
        <taxon>Tracheophyta</taxon>
        <taxon>Spermatophyta</taxon>
        <taxon>Magnoliopsida</taxon>
        <taxon>eudicotyledons</taxon>
        <taxon>Gunneridae</taxon>
        <taxon>Pentapetalae</taxon>
        <taxon>rosids</taxon>
        <taxon>fabids</taxon>
        <taxon>Malpighiales</taxon>
        <taxon>Salicaceae</taxon>
        <taxon>Saliceae</taxon>
        <taxon>Populus</taxon>
    </lineage>
</organism>
<evidence type="ECO:0000259" key="1">
    <source>
        <dbReference type="Pfam" id="PF16209"/>
    </source>
</evidence>
<evidence type="ECO:0000313" key="2">
    <source>
        <dbReference type="EMBL" id="KAH8522242.1"/>
    </source>
</evidence>
<dbReference type="Pfam" id="PF13246">
    <property type="entry name" value="Cation_ATPase"/>
    <property type="match status" value="1"/>
</dbReference>
<dbReference type="SUPFAM" id="SSF81665">
    <property type="entry name" value="Calcium ATPase, transmembrane domain M"/>
    <property type="match status" value="1"/>
</dbReference>
<dbReference type="GO" id="GO:0045332">
    <property type="term" value="P:phospholipid translocation"/>
    <property type="evidence" value="ECO:0007669"/>
    <property type="project" value="TreeGrafter"/>
</dbReference>
<gene>
    <name evidence="2" type="ORF">H0E87_003035</name>
</gene>
<reference evidence="2" key="1">
    <citation type="journal article" date="2021" name="J. Hered.">
        <title>Genome Assembly of Salicaceae Populus deltoides (Eastern Cottonwood) I-69 Based on Nanopore Sequencing and Hi-C Technologies.</title>
        <authorList>
            <person name="Bai S."/>
            <person name="Wu H."/>
            <person name="Zhang J."/>
            <person name="Pan Z."/>
            <person name="Zhao W."/>
            <person name="Li Z."/>
            <person name="Tong C."/>
        </authorList>
    </citation>
    <scope>NUCLEOTIDE SEQUENCE</scope>
    <source>
        <tissue evidence="2">Leaf</tissue>
    </source>
</reference>
<dbReference type="InterPro" id="IPR032631">
    <property type="entry name" value="P-type_ATPase_N"/>
</dbReference>
<protein>
    <recommendedName>
        <fullName evidence="1">P-type ATPase N-terminal domain-containing protein</fullName>
    </recommendedName>
</protein>
<dbReference type="EMBL" id="JACEGQ020000001">
    <property type="protein sequence ID" value="KAH8522242.1"/>
    <property type="molecule type" value="Genomic_DNA"/>
</dbReference>
<proteinExistence type="predicted"/>
<dbReference type="Proteomes" id="UP000807159">
    <property type="component" value="Chromosome 1"/>
</dbReference>
<dbReference type="Pfam" id="PF16209">
    <property type="entry name" value="PhoLip_ATPase_N"/>
    <property type="match status" value="1"/>
</dbReference>
<feature type="non-terminal residue" evidence="2">
    <location>
        <position position="1"/>
    </location>
</feature>
<keyword evidence="3" id="KW-1185">Reference proteome</keyword>
<dbReference type="GO" id="GO:0140326">
    <property type="term" value="F:ATPase-coupled intramembrane lipid transporter activity"/>
    <property type="evidence" value="ECO:0007669"/>
    <property type="project" value="TreeGrafter"/>
</dbReference>
<sequence>MHGSSRRTKGKVRWSKLYSFSCFRPHTSDPDSAQELIGQPGFSRVVFCNEPQVHKRKPYKYTNNSVSTKKYTAVTFLPKALFEQFRRVANLYFLLTAALSITSLAPVKPVSLIAPLVFVVGISMLKEAVEDWYRFLQSLEMSEFSVADIITQEAILRGQENADNLNARNSRLSDVRKESVIRVIKGFNFRDDRLMNNQWIYSIIFDRLADNGGAYQEATTSHLSNYAEDGFRTLAFAYRVLELAEYEQWNSIFMQAKTTVGPERGELLEHATEMIEKELILLGVAAVEDKLQKG</sequence>
<comment type="caution">
    <text evidence="2">The sequence shown here is derived from an EMBL/GenBank/DDBJ whole genome shotgun (WGS) entry which is preliminary data.</text>
</comment>
<dbReference type="Gene3D" id="3.40.1110.10">
    <property type="entry name" value="Calcium-transporting ATPase, cytoplasmic domain N"/>
    <property type="match status" value="1"/>
</dbReference>
<dbReference type="PANTHER" id="PTHR24092:SF157">
    <property type="entry name" value="PHOSPHOLIPID-TRANSPORTING ATPASE"/>
    <property type="match status" value="1"/>
</dbReference>
<dbReference type="PANTHER" id="PTHR24092">
    <property type="entry name" value="PROBABLE PHOSPHOLIPID-TRANSPORTING ATPASE"/>
    <property type="match status" value="1"/>
</dbReference>
<evidence type="ECO:0000313" key="3">
    <source>
        <dbReference type="Proteomes" id="UP000807159"/>
    </source>
</evidence>
<name>A0A8T2ZZX7_POPDE</name>
<dbReference type="InterPro" id="IPR023298">
    <property type="entry name" value="ATPase_P-typ_TM_dom_sf"/>
</dbReference>
<dbReference type="GO" id="GO:0000166">
    <property type="term" value="F:nucleotide binding"/>
    <property type="evidence" value="ECO:0007669"/>
    <property type="project" value="InterPro"/>
</dbReference>
<dbReference type="SUPFAM" id="SSF81660">
    <property type="entry name" value="Metal cation-transporting ATPase, ATP-binding domain N"/>
    <property type="match status" value="1"/>
</dbReference>
<feature type="domain" description="P-type ATPase N-terminal" evidence="1">
    <location>
        <begin position="46"/>
        <end position="112"/>
    </location>
</feature>
<dbReference type="InterPro" id="IPR023299">
    <property type="entry name" value="ATPase_P-typ_cyto_dom_N"/>
</dbReference>
<accession>A0A8T2ZZX7</accession>